<gene>
    <name evidence="1" type="ORF">CUESP1_1296</name>
</gene>
<organism evidence="1 2">
    <name type="scientific">[Clostridium] ultunense Esp</name>
    <dbReference type="NCBI Taxonomy" id="1288971"/>
    <lineage>
        <taxon>Bacteria</taxon>
        <taxon>Bacillati</taxon>
        <taxon>Bacillota</taxon>
        <taxon>Tissierellia</taxon>
        <taxon>Tissierellales</taxon>
        <taxon>Tepidimicrobiaceae</taxon>
        <taxon>Schnuerera</taxon>
    </lineage>
</organism>
<protein>
    <submittedName>
        <fullName evidence="1">Uncharacterized protein</fullName>
    </submittedName>
</protein>
<sequence length="240" mass="28940">MKYYDIGSISEFLSKIKGSNPDNNNVKLVLRGNIETVDIRNSLIKYMVGYLIDEVDKILDIIKVYELDLLAKFLDNYLLKLEIEEFQDEILNYIYLTYDTPLNNSHKYLWDKVSEDAKDRYNIWYANKKLIEFFQGDERYEFWFRYIKDLDAKLLGVNDRQLFLDFDKFVVIEFRYIGNAAYIYSKPYYLINYDGKVSNNRMEDDGYYKNQGSALSRIIHRENWQYRTTKLIWELKNHAL</sequence>
<accession>A0A1M4PMI8</accession>
<evidence type="ECO:0000313" key="2">
    <source>
        <dbReference type="Proteomes" id="UP000245423"/>
    </source>
</evidence>
<dbReference type="AlphaFoldDB" id="A0A1M4PMI8"/>
<reference evidence="1 2" key="1">
    <citation type="submission" date="2016-11" db="EMBL/GenBank/DDBJ databases">
        <authorList>
            <person name="Manzoor S."/>
        </authorList>
    </citation>
    <scope>NUCLEOTIDE SEQUENCE [LARGE SCALE GENOMIC DNA]</scope>
    <source>
        <strain evidence="1">Clostridium ultunense strain Esp</strain>
    </source>
</reference>
<dbReference type="Proteomes" id="UP000245423">
    <property type="component" value="Chromosome 1"/>
</dbReference>
<proteinExistence type="predicted"/>
<keyword evidence="2" id="KW-1185">Reference proteome</keyword>
<evidence type="ECO:0000313" key="1">
    <source>
        <dbReference type="EMBL" id="SHD76668.1"/>
    </source>
</evidence>
<dbReference type="EMBL" id="LT669839">
    <property type="protein sequence ID" value="SHD76668.1"/>
    <property type="molecule type" value="Genomic_DNA"/>
</dbReference>
<name>A0A1M4PMI8_9FIRM</name>